<dbReference type="InterPro" id="IPR007922">
    <property type="entry name" value="DciA-like"/>
</dbReference>
<keyword evidence="2" id="KW-1185">Reference proteome</keyword>
<protein>
    <recommendedName>
        <fullName evidence="3">DUF721 domain-containing protein</fullName>
    </recommendedName>
</protein>
<dbReference type="EMBL" id="CZVW01000002">
    <property type="protein sequence ID" value="CUS97200.1"/>
    <property type="molecule type" value="Genomic_DNA"/>
</dbReference>
<dbReference type="PANTHER" id="PTHR36456:SF1">
    <property type="entry name" value="UPF0232 PROTEIN SCO3875"/>
    <property type="match status" value="1"/>
</dbReference>
<accession>A0A0P1MNI1</accession>
<evidence type="ECO:0000313" key="2">
    <source>
        <dbReference type="Proteomes" id="UP000199197"/>
    </source>
</evidence>
<gene>
    <name evidence="1" type="ORF">JGI23_00258</name>
</gene>
<dbReference type="OrthoDB" id="9796545at2"/>
<sequence length="105" mass="12131">MRRRKPVSLGEVLDTFLKNLGVEKKVKEGMAVSRWAEVVGPYIAKVSIAERVENGVLYVKVTNPSWKHHLFMMRREIINKLNDSLKADVIREIVFIDAGYDFKNK</sequence>
<name>A0A0P1MNI1_9BACT</name>
<dbReference type="Pfam" id="PF05258">
    <property type="entry name" value="DciA"/>
    <property type="match status" value="1"/>
</dbReference>
<dbReference type="RefSeq" id="WP_092347243.1">
    <property type="nucleotide sequence ID" value="NZ_CZVW01000002.1"/>
</dbReference>
<organism evidence="1 2">
    <name type="scientific">Candidatus Chryseopegocella kryptomonas</name>
    <dbReference type="NCBI Taxonomy" id="1633643"/>
    <lineage>
        <taxon>Bacteria</taxon>
        <taxon>Pseudomonadati</taxon>
        <taxon>Candidatus Kryptoniota</taxon>
        <taxon>Candidatus Chryseopegocella</taxon>
    </lineage>
</organism>
<evidence type="ECO:0008006" key="3">
    <source>
        <dbReference type="Google" id="ProtNLM"/>
    </source>
</evidence>
<proteinExistence type="predicted"/>
<dbReference type="AlphaFoldDB" id="A0A0P1MNI1"/>
<reference evidence="2" key="1">
    <citation type="submission" date="2015-11" db="EMBL/GenBank/DDBJ databases">
        <authorList>
            <person name="Varghese N."/>
        </authorList>
    </citation>
    <scope>NUCLEOTIDE SEQUENCE [LARGE SCALE GENOMIC DNA]</scope>
    <source>
        <strain evidence="2">JGI-23</strain>
    </source>
</reference>
<dbReference type="Proteomes" id="UP000199197">
    <property type="component" value="Unassembled WGS sequence"/>
</dbReference>
<dbReference type="PANTHER" id="PTHR36456">
    <property type="entry name" value="UPF0232 PROTEIN SCO3875"/>
    <property type="match status" value="1"/>
</dbReference>
<evidence type="ECO:0000313" key="1">
    <source>
        <dbReference type="EMBL" id="CUS97200.1"/>
    </source>
</evidence>